<feature type="region of interest" description="Disordered" evidence="7">
    <location>
        <begin position="1"/>
        <end position="31"/>
    </location>
</feature>
<keyword evidence="1" id="KW-0479">Metal-binding</keyword>
<dbReference type="InterPro" id="IPR011011">
    <property type="entry name" value="Znf_FYVE_PHD"/>
</dbReference>
<organism evidence="9 10">
    <name type="scientific">Oryza meyeriana var. granulata</name>
    <dbReference type="NCBI Taxonomy" id="110450"/>
    <lineage>
        <taxon>Eukaryota</taxon>
        <taxon>Viridiplantae</taxon>
        <taxon>Streptophyta</taxon>
        <taxon>Embryophyta</taxon>
        <taxon>Tracheophyta</taxon>
        <taxon>Spermatophyta</taxon>
        <taxon>Magnoliopsida</taxon>
        <taxon>Liliopsida</taxon>
        <taxon>Poales</taxon>
        <taxon>Poaceae</taxon>
        <taxon>BOP clade</taxon>
        <taxon>Oryzoideae</taxon>
        <taxon>Oryzeae</taxon>
        <taxon>Oryzinae</taxon>
        <taxon>Oryza</taxon>
        <taxon>Oryza meyeriana</taxon>
    </lineage>
</organism>
<feature type="compositionally biased region" description="Polar residues" evidence="7">
    <location>
        <begin position="85"/>
        <end position="97"/>
    </location>
</feature>
<feature type="region of interest" description="Disordered" evidence="7">
    <location>
        <begin position="520"/>
        <end position="631"/>
    </location>
</feature>
<dbReference type="PROSITE" id="PS50016">
    <property type="entry name" value="ZF_PHD_2"/>
    <property type="match status" value="1"/>
</dbReference>
<sequence length="1326" mass="145881">MESEAGSAPNGCTSTVKESEERHSLKRRDNDVSCISEIKLMSNMVVKKKRGRRAPPSSRRLSGNKVIGSEDAADNCNHAKEEGQAGNSSDVALSPSSRKTEDQDQLANSKDLFEKACRQATEMVTESPTGCKKSFWEEKESDNRRGTQATLRAKQHGHDIETTGKGVSTSEVCEKSSSLEDTSFGQAAVRSVNPEDSSLDPVDNVSDTHVNTTSSEDKSSEEVEDVKVCDICGDVGEEERLAVCSRCNDGAEHIYCMRVMMEEVPEGEWLCEECENELEFEKEKKKLEKSQLKVGASKGQFFERKTDKIANASKSNSYEDEAPETFEGKISKFDTALKNRSSFENEVEDENGDNKELNSTNQCNNITMKKKEEGAGIISSIRQSIPERCGLSMGAESRKRLPLLRESSFRLDVEKGKQSTTKVPSSLAFDAAKNLGPPFRERFVAGQYSKSTSFNNSKVPKVKQLVNEVPQKPNNLKDHLSFLMKKEGPVGILAKSPFFKKPKSYESANKAKSLILPPTEESKVMNPPASHNVTSDRGTSILGCPSVTASMTTQDSSKEESKAQHLTTGYSEVNKQPLAKAPGSTTVTSAEKSSGILGSGAQRKVIQNTDPAHWDDKVKDPTSLRPGASSSNRMMRCQRCNEAGHSTQFCSVDKLSLSAVKPVSERNMKDSSAKRNKTSEAANMIAADKAACRPADQSEHILKCGPYLNPTCRPKDLLSTSFGHVKIPSQLYGRINEQDMRNTSSNRASTDCSKLKPNECQTVSVMTGRFVDDSFTVPDALMDKSNQVVLPGYGPKVSTVPELDFIWQGGFELRRIGRSPELCDGFQAHLSCSASPKVLEVAKKFPSKVQLEELPRQNSWPTQFQENGPSYENIGIFFFARDIDSYENHYSKLVENMLKNDLALRGNIETAELLIFPSNILSKNFQRWNMLYFLWGVFRVRKKDQMNIPPDVPFNTCEPNLNADPMDVDQSISVLTSGHSFSEGQNNGAKSDHDLVKSVPCADYQFPQTTEIDHQGCSNGVNISNQPVSRNESEDHHVSITASSSTNNSTDLATEQKFSCSEDQDTKDSSNSNACETMLDVNTVPVTRSISSVHGKGKDISVINLNDADNLVDVDIHSSEVNSGTVDPVSHITHTPHKRNVEVANWVDEVNGKLEQKKIKLDNVGSANSSLSENTSDGRLSSKVHPLVSSSFDDSVDQSLAGSSKCNGKRVFPLDLNAMDDAVTGNVVNILSSDDEDMPEHDVPDLELELGDNKSPRKTMFSFLSPKVGENQNKEHSLPTDTPGSLSLSLAFPASRDHASKLQSELERQLPEMSSRNKISSIWDRQ</sequence>
<feature type="region of interest" description="Disordered" evidence="7">
    <location>
        <begin position="1027"/>
        <end position="1073"/>
    </location>
</feature>
<dbReference type="PANTHER" id="PTHR33304:SF61">
    <property type="entry name" value="RING_FYVE_PHD ZINC FINGER SUPERFAMILY PROTEIN"/>
    <property type="match status" value="1"/>
</dbReference>
<dbReference type="GO" id="GO:0034244">
    <property type="term" value="P:negative regulation of transcription elongation by RNA polymerase II"/>
    <property type="evidence" value="ECO:0007669"/>
    <property type="project" value="InterPro"/>
</dbReference>
<evidence type="ECO:0000256" key="5">
    <source>
        <dbReference type="ARBA" id="ARBA00023163"/>
    </source>
</evidence>
<dbReference type="Proteomes" id="UP000479710">
    <property type="component" value="Unassembled WGS sequence"/>
</dbReference>
<dbReference type="EMBL" id="SPHZ02000012">
    <property type="protein sequence ID" value="KAF0887961.1"/>
    <property type="molecule type" value="Genomic_DNA"/>
</dbReference>
<dbReference type="InterPro" id="IPR019787">
    <property type="entry name" value="Znf_PHD-finger"/>
</dbReference>
<dbReference type="InterPro" id="IPR013083">
    <property type="entry name" value="Znf_RING/FYVE/PHD"/>
</dbReference>
<feature type="compositionally biased region" description="Polar residues" evidence="7">
    <location>
        <begin position="583"/>
        <end position="592"/>
    </location>
</feature>
<dbReference type="GO" id="GO:0140566">
    <property type="term" value="F:histone reader activity"/>
    <property type="evidence" value="ECO:0007669"/>
    <property type="project" value="InterPro"/>
</dbReference>
<dbReference type="InterPro" id="IPR056280">
    <property type="entry name" value="AIPP2-like_SPOC"/>
</dbReference>
<evidence type="ECO:0000256" key="3">
    <source>
        <dbReference type="ARBA" id="ARBA00022833"/>
    </source>
</evidence>
<feature type="compositionally biased region" description="Acidic residues" evidence="7">
    <location>
        <begin position="1233"/>
        <end position="1250"/>
    </location>
</feature>
<proteinExistence type="predicted"/>
<dbReference type="Gene3D" id="3.30.40.10">
    <property type="entry name" value="Zinc/RING finger domain, C3HC4 (zinc finger)"/>
    <property type="match status" value="1"/>
</dbReference>
<evidence type="ECO:0000256" key="4">
    <source>
        <dbReference type="ARBA" id="ARBA00023015"/>
    </source>
</evidence>
<dbReference type="InterPro" id="IPR049914">
    <property type="entry name" value="PHD1-3/5-6"/>
</dbReference>
<keyword evidence="10" id="KW-1185">Reference proteome</keyword>
<protein>
    <recommendedName>
        <fullName evidence="8">PHD-type domain-containing protein</fullName>
    </recommendedName>
</protein>
<gene>
    <name evidence="9" type="ORF">E2562_006885</name>
</gene>
<feature type="compositionally biased region" description="Polar residues" evidence="7">
    <location>
        <begin position="564"/>
        <end position="574"/>
    </location>
</feature>
<evidence type="ECO:0000313" key="10">
    <source>
        <dbReference type="Proteomes" id="UP000479710"/>
    </source>
</evidence>
<evidence type="ECO:0000256" key="2">
    <source>
        <dbReference type="ARBA" id="ARBA00022771"/>
    </source>
</evidence>
<feature type="domain" description="PHD-type" evidence="8">
    <location>
        <begin position="226"/>
        <end position="277"/>
    </location>
</feature>
<keyword evidence="2 6" id="KW-0863">Zinc-finger</keyword>
<keyword evidence="4" id="KW-0805">Transcription regulation</keyword>
<keyword evidence="3" id="KW-0862">Zinc</keyword>
<feature type="compositionally biased region" description="Polar residues" evidence="7">
    <location>
        <begin position="529"/>
        <end position="538"/>
    </location>
</feature>
<keyword evidence="5" id="KW-0804">Transcription</keyword>
<evidence type="ECO:0000256" key="1">
    <source>
        <dbReference type="ARBA" id="ARBA00022723"/>
    </source>
</evidence>
<dbReference type="GO" id="GO:0008270">
    <property type="term" value="F:zinc ion binding"/>
    <property type="evidence" value="ECO:0007669"/>
    <property type="project" value="UniProtKB-KW"/>
</dbReference>
<feature type="compositionally biased region" description="Basic and acidic residues" evidence="7">
    <location>
        <begin position="612"/>
        <end position="622"/>
    </location>
</feature>
<reference evidence="9 10" key="1">
    <citation type="submission" date="2019-11" db="EMBL/GenBank/DDBJ databases">
        <title>Whole genome sequence of Oryza granulata.</title>
        <authorList>
            <person name="Li W."/>
        </authorList>
    </citation>
    <scope>NUCLEOTIDE SEQUENCE [LARGE SCALE GENOMIC DNA]</scope>
    <source>
        <strain evidence="10">cv. Menghai</strain>
        <tissue evidence="9">Leaf</tissue>
    </source>
</reference>
<dbReference type="Pfam" id="PF23121">
    <property type="entry name" value="SPOC_AIPP2"/>
    <property type="match status" value="1"/>
</dbReference>
<feature type="compositionally biased region" description="Basic and acidic residues" evidence="7">
    <location>
        <begin position="134"/>
        <end position="145"/>
    </location>
</feature>
<name>A0A6G1BJJ9_9ORYZ</name>
<evidence type="ECO:0000256" key="7">
    <source>
        <dbReference type="SAM" id="MobiDB-lite"/>
    </source>
</evidence>
<feature type="compositionally biased region" description="Basic and acidic residues" evidence="7">
    <location>
        <begin position="17"/>
        <end position="31"/>
    </location>
</feature>
<feature type="region of interest" description="Disordered" evidence="7">
    <location>
        <begin position="1232"/>
        <end position="1326"/>
    </location>
</feature>
<comment type="caution">
    <text evidence="9">The sequence shown here is derived from an EMBL/GenBank/DDBJ whole genome shotgun (WGS) entry which is preliminary data.</text>
</comment>
<feature type="compositionally biased region" description="Polar residues" evidence="7">
    <location>
        <begin position="1051"/>
        <end position="1061"/>
    </location>
</feature>
<dbReference type="PANTHER" id="PTHR33304">
    <property type="match status" value="1"/>
</dbReference>
<evidence type="ECO:0000259" key="8">
    <source>
        <dbReference type="PROSITE" id="PS50016"/>
    </source>
</evidence>
<feature type="compositionally biased region" description="Basic and acidic residues" evidence="7">
    <location>
        <begin position="1295"/>
        <end position="1310"/>
    </location>
</feature>
<dbReference type="OrthoDB" id="787137at2759"/>
<feature type="compositionally biased region" description="Polar residues" evidence="7">
    <location>
        <begin position="1279"/>
        <end position="1288"/>
    </location>
</feature>
<dbReference type="Pfam" id="PF00628">
    <property type="entry name" value="PHD"/>
    <property type="match status" value="1"/>
</dbReference>
<dbReference type="InterPro" id="IPR001965">
    <property type="entry name" value="Znf_PHD"/>
</dbReference>
<feature type="region of interest" description="Disordered" evidence="7">
    <location>
        <begin position="46"/>
        <end position="221"/>
    </location>
</feature>
<dbReference type="SUPFAM" id="SSF57903">
    <property type="entry name" value="FYVE/PHD zinc finger"/>
    <property type="match status" value="1"/>
</dbReference>
<evidence type="ECO:0000256" key="6">
    <source>
        <dbReference type="PROSITE-ProRule" id="PRU00146"/>
    </source>
</evidence>
<accession>A0A6G1BJJ9</accession>
<dbReference type="SMART" id="SM00249">
    <property type="entry name" value="PHD"/>
    <property type="match status" value="1"/>
</dbReference>
<evidence type="ECO:0000313" key="9">
    <source>
        <dbReference type="EMBL" id="KAF0887961.1"/>
    </source>
</evidence>